<reference evidence="3" key="1">
    <citation type="submission" date="2016-06" db="EMBL/GenBank/DDBJ databases">
        <title>De novo assembly and RNA-Seq shows season-dependent expression and editing in black bear kidneys.</title>
        <authorList>
            <person name="Korstanje R."/>
            <person name="Srivastava A."/>
            <person name="Sarsani V.K."/>
            <person name="Sheehan S.M."/>
            <person name="Seger R.L."/>
            <person name="Barter M.E."/>
            <person name="Lindqvist C."/>
            <person name="Brody L.C."/>
            <person name="Mullikin J.C."/>
        </authorList>
    </citation>
    <scope>NUCLEOTIDE SEQUENCE [LARGE SCALE GENOMIC DNA]</scope>
</reference>
<organism evidence="2 3">
    <name type="scientific">Ursus americanus</name>
    <name type="common">American black bear</name>
    <name type="synonym">Euarctos americanus</name>
    <dbReference type="NCBI Taxonomy" id="9643"/>
    <lineage>
        <taxon>Eukaryota</taxon>
        <taxon>Metazoa</taxon>
        <taxon>Chordata</taxon>
        <taxon>Craniata</taxon>
        <taxon>Vertebrata</taxon>
        <taxon>Euteleostomi</taxon>
        <taxon>Mammalia</taxon>
        <taxon>Eutheria</taxon>
        <taxon>Laurasiatheria</taxon>
        <taxon>Carnivora</taxon>
        <taxon>Caniformia</taxon>
        <taxon>Ursidae</taxon>
        <taxon>Ursus</taxon>
    </lineage>
</organism>
<proteinExistence type="predicted"/>
<dbReference type="Proteomes" id="UP000291022">
    <property type="component" value="Unassembled WGS sequence"/>
</dbReference>
<evidence type="ECO:0000256" key="1">
    <source>
        <dbReference type="SAM" id="MobiDB-lite"/>
    </source>
</evidence>
<feature type="region of interest" description="Disordered" evidence="1">
    <location>
        <begin position="88"/>
        <end position="112"/>
    </location>
</feature>
<dbReference type="Ensembl" id="ENSUAMT00000032645.1">
    <property type="protein sequence ID" value="ENSUAMP00000029249.1"/>
    <property type="gene ID" value="ENSUAMG00000022537.1"/>
</dbReference>
<dbReference type="AlphaFoldDB" id="A0A452SAA0"/>
<keyword evidence="3" id="KW-1185">Reference proteome</keyword>
<dbReference type="GeneTree" id="ENSGT00940000180930"/>
<dbReference type="STRING" id="9643.ENSUAMP00000029249"/>
<protein>
    <submittedName>
        <fullName evidence="2">Uncharacterized protein</fullName>
    </submittedName>
</protein>
<sequence>MSPQLYEFHLPLSPEELLKSGGVNQYVVQEILSIRNLPSQLRAFQAAFRAQGPLAMLEHFDTVYSILHHFRSIDPGLKEDTLEFLIKEEPPHPGSHNTPARRRLDTLQPYAQ</sequence>
<accession>A0A452SAA0</accession>
<reference evidence="2" key="2">
    <citation type="submission" date="2025-08" db="UniProtKB">
        <authorList>
            <consortium name="Ensembl"/>
        </authorList>
    </citation>
    <scope>IDENTIFICATION</scope>
</reference>
<evidence type="ECO:0000313" key="2">
    <source>
        <dbReference type="Ensembl" id="ENSUAMP00000029249.1"/>
    </source>
</evidence>
<name>A0A452SAA0_URSAM</name>
<reference evidence="2" key="3">
    <citation type="submission" date="2025-09" db="UniProtKB">
        <authorList>
            <consortium name="Ensembl"/>
        </authorList>
    </citation>
    <scope>IDENTIFICATION</scope>
</reference>
<evidence type="ECO:0000313" key="3">
    <source>
        <dbReference type="Proteomes" id="UP000291022"/>
    </source>
</evidence>